<organism evidence="1 2">
    <name type="scientific">Sinanodonta woodiana</name>
    <name type="common">Chinese pond mussel</name>
    <name type="synonym">Anodonta woodiana</name>
    <dbReference type="NCBI Taxonomy" id="1069815"/>
    <lineage>
        <taxon>Eukaryota</taxon>
        <taxon>Metazoa</taxon>
        <taxon>Spiralia</taxon>
        <taxon>Lophotrochozoa</taxon>
        <taxon>Mollusca</taxon>
        <taxon>Bivalvia</taxon>
        <taxon>Autobranchia</taxon>
        <taxon>Heteroconchia</taxon>
        <taxon>Palaeoheterodonta</taxon>
        <taxon>Unionida</taxon>
        <taxon>Unionoidea</taxon>
        <taxon>Unionidae</taxon>
        <taxon>Unioninae</taxon>
        <taxon>Sinanodonta</taxon>
    </lineage>
</organism>
<proteinExistence type="predicted"/>
<name>A0ABD3VMI2_SINWO</name>
<feature type="non-terminal residue" evidence="1">
    <location>
        <position position="91"/>
    </location>
</feature>
<gene>
    <name evidence="1" type="ORF">ACJMK2_008752</name>
</gene>
<comment type="caution">
    <text evidence="1">The sequence shown here is derived from an EMBL/GenBank/DDBJ whole genome shotgun (WGS) entry which is preliminary data.</text>
</comment>
<dbReference type="EMBL" id="JBJQND010000011">
    <property type="protein sequence ID" value="KAL3862806.1"/>
    <property type="molecule type" value="Genomic_DNA"/>
</dbReference>
<dbReference type="Proteomes" id="UP001634394">
    <property type="component" value="Unassembled WGS sequence"/>
</dbReference>
<accession>A0ABD3VMI2</accession>
<feature type="non-terminal residue" evidence="1">
    <location>
        <position position="1"/>
    </location>
</feature>
<dbReference type="AlphaFoldDB" id="A0ABD3VMI2"/>
<sequence>AATITEFVAKINASAILDNSNLQLYCRVDSNPYSVISLFHADVLLLRIQDAHDLIYNVTAGCLNNEKFICNATNSVMDGFAVFAEVSLKVQ</sequence>
<keyword evidence="2" id="KW-1185">Reference proteome</keyword>
<evidence type="ECO:0000313" key="1">
    <source>
        <dbReference type="EMBL" id="KAL3862806.1"/>
    </source>
</evidence>
<protein>
    <submittedName>
        <fullName evidence="1">Uncharacterized protein</fullName>
    </submittedName>
</protein>
<reference evidence="1 2" key="1">
    <citation type="submission" date="2024-11" db="EMBL/GenBank/DDBJ databases">
        <title>Chromosome-level genome assembly of the freshwater bivalve Anodonta woodiana.</title>
        <authorList>
            <person name="Chen X."/>
        </authorList>
    </citation>
    <scope>NUCLEOTIDE SEQUENCE [LARGE SCALE GENOMIC DNA]</scope>
    <source>
        <strain evidence="1">MN2024</strain>
        <tissue evidence="1">Gills</tissue>
    </source>
</reference>
<evidence type="ECO:0000313" key="2">
    <source>
        <dbReference type="Proteomes" id="UP001634394"/>
    </source>
</evidence>